<organism evidence="1 2">
    <name type="scientific">Arsenicibacter rosenii</name>
    <dbReference type="NCBI Taxonomy" id="1750698"/>
    <lineage>
        <taxon>Bacteria</taxon>
        <taxon>Pseudomonadati</taxon>
        <taxon>Bacteroidota</taxon>
        <taxon>Cytophagia</taxon>
        <taxon>Cytophagales</taxon>
        <taxon>Spirosomataceae</taxon>
        <taxon>Arsenicibacter</taxon>
    </lineage>
</organism>
<evidence type="ECO:0000313" key="1">
    <source>
        <dbReference type="EMBL" id="OIN55464.1"/>
    </source>
</evidence>
<evidence type="ECO:0000313" key="2">
    <source>
        <dbReference type="Proteomes" id="UP000181790"/>
    </source>
</evidence>
<dbReference type="EMBL" id="MORL01000138">
    <property type="protein sequence ID" value="OIN55464.1"/>
    <property type="molecule type" value="Genomic_DNA"/>
</dbReference>
<comment type="caution">
    <text evidence="1">The sequence shown here is derived from an EMBL/GenBank/DDBJ whole genome shotgun (WGS) entry which is preliminary data.</text>
</comment>
<reference evidence="1 2" key="1">
    <citation type="submission" date="2016-10" db="EMBL/GenBank/DDBJ databases">
        <title>Arsenicibacter rosenii gen. nov., sp. nov., an efficient arsenic-methylating bacterium isolated from an arsenic-contaminated paddy soil.</title>
        <authorList>
            <person name="Huang K."/>
        </authorList>
    </citation>
    <scope>NUCLEOTIDE SEQUENCE [LARGE SCALE GENOMIC DNA]</scope>
    <source>
        <strain evidence="1 2">SM-1</strain>
    </source>
</reference>
<keyword evidence="2" id="KW-1185">Reference proteome</keyword>
<dbReference type="Proteomes" id="UP000181790">
    <property type="component" value="Unassembled WGS sequence"/>
</dbReference>
<evidence type="ECO:0008006" key="3">
    <source>
        <dbReference type="Google" id="ProtNLM"/>
    </source>
</evidence>
<accession>A0A1S2V9P6</accession>
<name>A0A1S2V9P6_9BACT</name>
<dbReference type="AlphaFoldDB" id="A0A1S2V9P6"/>
<protein>
    <recommendedName>
        <fullName evidence="3">Phage capsid protein</fullName>
    </recommendedName>
</protein>
<proteinExistence type="predicted"/>
<sequence length="325" mass="36150">MAADKTLDFSSFDTNLLRTVEGLGNVVIIDAMMDGAAALRNDFAVRTMRDKAALVSVEFQDAFKAASDSFEGRKGATIRSRYVSFTEGDIDIEIKMSDVKELYRSYLGWIIAPDRSEAEIRDNPFEVFFIRRIIANHFAFIRTKTAWKGAINNANIGANNIADGLLVKTAASRTSGEIVASHVFTAATTIDVTNAYDQVNGVADLIKSTRPEMLNMELECKLSQSVYDLYRKNRRALFSQHVGPGEKPTELDDYSNIKFKIDPGLAGKSTIMVTPHDNLVFAGNEDPGTYYINIVRQVKSWQLTVRVSLAFDFASPDLIFLNDKV</sequence>
<dbReference type="OrthoDB" id="933027at2"/>
<gene>
    <name evidence="1" type="ORF">BLX24_30335</name>
</gene>